<dbReference type="EMBL" id="FAOZ01000005">
    <property type="protein sequence ID" value="CUU55393.1"/>
    <property type="molecule type" value="Genomic_DNA"/>
</dbReference>
<feature type="transmembrane region" description="Helical" evidence="1">
    <location>
        <begin position="531"/>
        <end position="555"/>
    </location>
</feature>
<dbReference type="Proteomes" id="UP000198802">
    <property type="component" value="Unassembled WGS sequence"/>
</dbReference>
<proteinExistence type="predicted"/>
<sequence>MSRISRLRRVNRARLAGLTAVFGSVITPALLWNWAGVDRLLAAASLALAIIAFVGGSSVAATAEHTAENLPRLLTELAARVRVRWEDELVHRGLTGGAMYSLRLAATSASASVSAPTCAVRRLAAVAPGRVRSGNTAPDWQPHLLDGRQEHLADRYRQIPTRRLAIVGDSGAGKTVVAIHLVLDLLAARETAQAPVPVLVDAGSWDPTNQSFWAWFEAELVRCHPALGAPVSNAGGSRAGRTVTAVRRLRETGLLLPVIDGLDTLAPASQTDAIRSINRALRAGDPLVVVWQTAAYAAAISPDGAGTPIEATPAVEVLPLDGDEMIAVLDAAAGTDPNRWSAVCSLIATSTTAPLVRTLSLPLMLSLARSNYHRSSAAHPAELCDQARFPDQESIENHLLDGLIGAVYPGTEATTRSGNQRSAWNADQALRYHRYLARRLVHEERPGATPAYDLAWWRLGTAGSRLLLALVTGILAGTAATLVAGFAVGVADGTMAAFIQAYAVRRSGGLFTEPRRVALTWPATADIRTGLLFALPLGALGGILAGCVYGLAAGLGTDPVHALTEGVAGGVAGGLAGSALVTATLASLTPPADLTRATAARALLRYDRLTGLVSGTATGLAVGLAVTVVNGAATGLAGGISVALVGLASTRSSLYSATVCWLALTGRTPLRLMAFLDDARRRTVLRKAGPYYQYRHAALQRRLATREPSDQPRP</sequence>
<dbReference type="RefSeq" id="WP_091273864.1">
    <property type="nucleotide sequence ID" value="NZ_FAOZ01000005.1"/>
</dbReference>
<evidence type="ECO:0000256" key="1">
    <source>
        <dbReference type="SAM" id="Phobius"/>
    </source>
</evidence>
<accession>A0A0S4QIQ0</accession>
<feature type="transmembrane region" description="Helical" evidence="1">
    <location>
        <begin position="567"/>
        <end position="588"/>
    </location>
</feature>
<feature type="transmembrane region" description="Helical" evidence="1">
    <location>
        <begin position="12"/>
        <end position="34"/>
    </location>
</feature>
<keyword evidence="1" id="KW-0812">Transmembrane</keyword>
<keyword evidence="1" id="KW-0472">Membrane</keyword>
<feature type="transmembrane region" description="Helical" evidence="1">
    <location>
        <begin position="466"/>
        <end position="488"/>
    </location>
</feature>
<dbReference type="Gene3D" id="3.40.50.300">
    <property type="entry name" value="P-loop containing nucleotide triphosphate hydrolases"/>
    <property type="match status" value="1"/>
</dbReference>
<evidence type="ECO:0000313" key="3">
    <source>
        <dbReference type="Proteomes" id="UP000198802"/>
    </source>
</evidence>
<gene>
    <name evidence="2" type="ORF">Ga0074812_10543</name>
</gene>
<feature type="transmembrane region" description="Helical" evidence="1">
    <location>
        <begin position="639"/>
        <end position="664"/>
    </location>
</feature>
<protein>
    <recommendedName>
        <fullName evidence="4">NACHT domain-containing protein</fullName>
    </recommendedName>
</protein>
<organism evidence="2 3">
    <name type="scientific">Parafrankia irregularis</name>
    <dbReference type="NCBI Taxonomy" id="795642"/>
    <lineage>
        <taxon>Bacteria</taxon>
        <taxon>Bacillati</taxon>
        <taxon>Actinomycetota</taxon>
        <taxon>Actinomycetes</taxon>
        <taxon>Frankiales</taxon>
        <taxon>Frankiaceae</taxon>
        <taxon>Parafrankia</taxon>
    </lineage>
</organism>
<dbReference type="AlphaFoldDB" id="A0A0S4QIQ0"/>
<keyword evidence="3" id="KW-1185">Reference proteome</keyword>
<evidence type="ECO:0008006" key="4">
    <source>
        <dbReference type="Google" id="ProtNLM"/>
    </source>
</evidence>
<keyword evidence="1" id="KW-1133">Transmembrane helix</keyword>
<evidence type="ECO:0000313" key="2">
    <source>
        <dbReference type="EMBL" id="CUU55393.1"/>
    </source>
</evidence>
<feature type="transmembrane region" description="Helical" evidence="1">
    <location>
        <begin position="609"/>
        <end position="633"/>
    </location>
</feature>
<reference evidence="3" key="1">
    <citation type="submission" date="2015-11" db="EMBL/GenBank/DDBJ databases">
        <authorList>
            <person name="Varghese N."/>
        </authorList>
    </citation>
    <scope>NUCLEOTIDE SEQUENCE [LARGE SCALE GENOMIC DNA]</scope>
    <source>
        <strain evidence="3">DSM 45899</strain>
    </source>
</reference>
<name>A0A0S4QIQ0_9ACTN</name>
<dbReference type="InterPro" id="IPR027417">
    <property type="entry name" value="P-loop_NTPase"/>
</dbReference>